<feature type="compositionally biased region" description="Basic residues" evidence="1">
    <location>
        <begin position="223"/>
        <end position="233"/>
    </location>
</feature>
<organism evidence="2 3">
    <name type="scientific">Euplotes crassus</name>
    <dbReference type="NCBI Taxonomy" id="5936"/>
    <lineage>
        <taxon>Eukaryota</taxon>
        <taxon>Sar</taxon>
        <taxon>Alveolata</taxon>
        <taxon>Ciliophora</taxon>
        <taxon>Intramacronucleata</taxon>
        <taxon>Spirotrichea</taxon>
        <taxon>Hypotrichia</taxon>
        <taxon>Euplotida</taxon>
        <taxon>Euplotidae</taxon>
        <taxon>Moneuplotes</taxon>
    </lineage>
</organism>
<keyword evidence="3" id="KW-1185">Reference proteome</keyword>
<feature type="region of interest" description="Disordered" evidence="1">
    <location>
        <begin position="153"/>
        <end position="238"/>
    </location>
</feature>
<dbReference type="AlphaFoldDB" id="A0AAD2D9F3"/>
<name>A0AAD2D9F3_EUPCR</name>
<evidence type="ECO:0000256" key="1">
    <source>
        <dbReference type="SAM" id="MobiDB-lite"/>
    </source>
</evidence>
<feature type="compositionally biased region" description="Basic and acidic residues" evidence="1">
    <location>
        <begin position="153"/>
        <end position="162"/>
    </location>
</feature>
<protein>
    <submittedName>
        <fullName evidence="2">Uncharacterized protein</fullName>
    </submittedName>
</protein>
<dbReference type="Proteomes" id="UP001295684">
    <property type="component" value="Unassembled WGS sequence"/>
</dbReference>
<feature type="compositionally biased region" description="Polar residues" evidence="1">
    <location>
        <begin position="163"/>
        <end position="180"/>
    </location>
</feature>
<sequence>MEKNTHSESHEASKITGIDKIEAKLQEKFKAENKDYDARVEFNIPKFCNFSDDPDHQRFDKEDKDIYNWFFSANDNDIRLSSIEEFNKVKLANEIMIKKEPNKIRRRTPMFLRKDRIEQAYKKRIGRFKKKSQEPKITTKKVQLDIKKKQLIKEVKESEPQRDFTSFGSKMRTTPSTSKRSSNDVKQADSTKSPDKIKEKASCSLKVTPDSKAHKASECTSKTQKKTKRRNRTKLSNLSCSNMKTVSVSLTLSQMSKIGCKESENKPKTSKPDQAKERCPTARSILKNSERYLNFSKYITNGSNKVCSPILSKEKQKPSKTPRNKSGHKTVFMYEPTVQKKLIKTRFKDNLKKAMGNVSTSGLPERTASRKVKDRAVNKSISKKHVPQDRTEENLQKTQKNSIKNHKISQKHYSSQHYLASNCTGLRKSNQSSMFQCFNTNLSKYTKTKESKLGIFNNSKPTRTTRNPKKNKSVSYSHCSPTRLFSKMEKKKVHKRSPKQHLNQSYIVKEVRPMTIKQGRTGSNRKHAYSFHQENSKAPIEESKINQNPNIQSNRRLLYSSHFSHNPATQRQRIIKRNFGQKLLKVRDVQVKTPNKIMDLSLVKSSEILSKYTKFYAKNTASKRKRQREQPFCKCDDAGDQPEMRSTEQHFRDCVNTFLARLQKKVLSLVQSFLLLH</sequence>
<feature type="compositionally biased region" description="Basic and acidic residues" evidence="1">
    <location>
        <begin position="259"/>
        <end position="280"/>
    </location>
</feature>
<dbReference type="EMBL" id="CAMPGE010028558">
    <property type="protein sequence ID" value="CAI2386074.1"/>
    <property type="molecule type" value="Genomic_DNA"/>
</dbReference>
<reference evidence="2" key="1">
    <citation type="submission" date="2023-07" db="EMBL/GenBank/DDBJ databases">
        <authorList>
            <consortium name="AG Swart"/>
            <person name="Singh M."/>
            <person name="Singh A."/>
            <person name="Seah K."/>
            <person name="Emmerich C."/>
        </authorList>
    </citation>
    <scope>NUCLEOTIDE SEQUENCE</scope>
    <source>
        <strain evidence="2">DP1</strain>
    </source>
</reference>
<feature type="compositionally biased region" description="Basic and acidic residues" evidence="1">
    <location>
        <begin position="181"/>
        <end position="201"/>
    </location>
</feature>
<feature type="compositionally biased region" description="Polar residues" evidence="1">
    <location>
        <begin position="456"/>
        <end position="465"/>
    </location>
</feature>
<feature type="region of interest" description="Disordered" evidence="1">
    <location>
        <begin position="455"/>
        <end position="479"/>
    </location>
</feature>
<feature type="region of interest" description="Disordered" evidence="1">
    <location>
        <begin position="357"/>
        <end position="390"/>
    </location>
</feature>
<feature type="region of interest" description="Disordered" evidence="1">
    <location>
        <begin position="259"/>
        <end position="281"/>
    </location>
</feature>
<accession>A0AAD2D9F3</accession>
<evidence type="ECO:0000313" key="3">
    <source>
        <dbReference type="Proteomes" id="UP001295684"/>
    </source>
</evidence>
<gene>
    <name evidence="2" type="ORF">ECRASSUSDP1_LOCUS27676</name>
</gene>
<comment type="caution">
    <text evidence="2">The sequence shown here is derived from an EMBL/GenBank/DDBJ whole genome shotgun (WGS) entry which is preliminary data.</text>
</comment>
<evidence type="ECO:0000313" key="2">
    <source>
        <dbReference type="EMBL" id="CAI2386074.1"/>
    </source>
</evidence>
<proteinExistence type="predicted"/>